<dbReference type="InterPro" id="IPR004143">
    <property type="entry name" value="BPL_LPL_catalytic"/>
</dbReference>
<dbReference type="Gene3D" id="3.30.930.10">
    <property type="entry name" value="Bira Bifunctional Protein, Domain 2"/>
    <property type="match status" value="1"/>
</dbReference>
<proteinExistence type="predicted"/>
<feature type="domain" description="BPL/LPL catalytic" evidence="1">
    <location>
        <begin position="37"/>
        <end position="232"/>
    </location>
</feature>
<dbReference type="AlphaFoldDB" id="R4Z2P9"/>
<dbReference type="Proteomes" id="UP000018291">
    <property type="component" value="Unassembled WGS sequence"/>
</dbReference>
<name>R4Z2P9_9ACTN</name>
<accession>R4Z2P9</accession>
<evidence type="ECO:0000313" key="3">
    <source>
        <dbReference type="Proteomes" id="UP000018291"/>
    </source>
</evidence>
<protein>
    <recommendedName>
        <fullName evidence="1">BPL/LPL catalytic domain-containing protein</fullName>
    </recommendedName>
</protein>
<dbReference type="PROSITE" id="PS51733">
    <property type="entry name" value="BPL_LPL_CATALYTIC"/>
    <property type="match status" value="1"/>
</dbReference>
<dbReference type="eggNOG" id="COG0095">
    <property type="taxonomic scope" value="Bacteria"/>
</dbReference>
<dbReference type="InterPro" id="IPR045864">
    <property type="entry name" value="aa-tRNA-synth_II/BPL/LPL"/>
</dbReference>
<sequence>MKPGPEATPLEESPHHGLRRWSGAPATFHAADLPTPALGSVEVWAVTSDRPTVVAGSTQRDLLDVGLAARAGLDVARRRTGGGVVVVDPQSSVWLDVVLARGDGRVSDDVGRSFDWVGSVLAGALREAGVEVAVHRGPGRWDELGRLICFAGVGPGECLDRDGRKVLGLSQRRTRDQVRFQAMAYLEVPVALTPAAIADHRLPGAGDGKPMSRQAVEAELGRRTASLGTGRTIAWWRSHLGQSLLNA</sequence>
<dbReference type="PANTHER" id="PTHR43679:SF2">
    <property type="entry name" value="OCTANOYL-[GCVH]:PROTEIN N-OCTANOYLTRANSFERASE"/>
    <property type="match status" value="1"/>
</dbReference>
<keyword evidence="3" id="KW-1185">Reference proteome</keyword>
<evidence type="ECO:0000313" key="2">
    <source>
        <dbReference type="EMBL" id="CCM62852.1"/>
    </source>
</evidence>
<dbReference type="SUPFAM" id="SSF55681">
    <property type="entry name" value="Class II aaRS and biotin synthetases"/>
    <property type="match status" value="1"/>
</dbReference>
<gene>
    <name evidence="2" type="ORF">BN381_140017</name>
</gene>
<dbReference type="EMBL" id="CANL01000006">
    <property type="protein sequence ID" value="CCM62852.1"/>
    <property type="molecule type" value="Genomic_DNA"/>
</dbReference>
<reference evidence="2 3" key="1">
    <citation type="journal article" date="2013" name="ISME J.">
        <title>Metabolic model for the filamentous 'Candidatus Microthrix parvicella' based on genomic and metagenomic analyses.</title>
        <authorList>
            <person name="Jon McIlroy S."/>
            <person name="Kristiansen R."/>
            <person name="Albertsen M."/>
            <person name="Michael Karst S."/>
            <person name="Rossetti S."/>
            <person name="Lund Nielsen J."/>
            <person name="Tandoi V."/>
            <person name="James Seviour R."/>
            <person name="Nielsen P.H."/>
        </authorList>
    </citation>
    <scope>NUCLEOTIDE SEQUENCE [LARGE SCALE GENOMIC DNA]</scope>
    <source>
        <strain evidence="2 3">RN1</strain>
    </source>
</reference>
<dbReference type="STRING" id="1229780.BN381_140017"/>
<dbReference type="PANTHER" id="PTHR43679">
    <property type="entry name" value="OCTANOYLTRANSFERASE LIPM-RELATED"/>
    <property type="match status" value="1"/>
</dbReference>
<dbReference type="InterPro" id="IPR050664">
    <property type="entry name" value="Octanoyltrans_LipM/LipL"/>
</dbReference>
<evidence type="ECO:0000259" key="1">
    <source>
        <dbReference type="PROSITE" id="PS51733"/>
    </source>
</evidence>
<organism evidence="2 3">
    <name type="scientific">Candidatus Neomicrothrix parvicella RN1</name>
    <dbReference type="NCBI Taxonomy" id="1229780"/>
    <lineage>
        <taxon>Bacteria</taxon>
        <taxon>Bacillati</taxon>
        <taxon>Actinomycetota</taxon>
        <taxon>Acidimicrobiia</taxon>
        <taxon>Acidimicrobiales</taxon>
        <taxon>Microthrixaceae</taxon>
        <taxon>Candidatus Neomicrothrix</taxon>
    </lineage>
</organism>
<dbReference type="RefSeq" id="WP_012224666.1">
    <property type="nucleotide sequence ID" value="NZ_HG422565.1"/>
</dbReference>
<dbReference type="Pfam" id="PF21948">
    <property type="entry name" value="LplA-B_cat"/>
    <property type="match status" value="1"/>
</dbReference>
<comment type="caution">
    <text evidence="2">The sequence shown here is derived from an EMBL/GenBank/DDBJ whole genome shotgun (WGS) entry which is preliminary data.</text>
</comment>
<dbReference type="HOGENOM" id="CLU_1122958_0_0_11"/>